<dbReference type="EMBL" id="BROQ01000491">
    <property type="protein sequence ID" value="GKZ27990.1"/>
    <property type="molecule type" value="Genomic_DNA"/>
</dbReference>
<accession>A0A9W5Z2L8</accession>
<protein>
    <recommendedName>
        <fullName evidence="2">monoamine oxidase</fullName>
        <ecNumber evidence="2">1.4.3.4</ecNumber>
    </recommendedName>
</protein>
<proteinExistence type="inferred from homology"/>
<evidence type="ECO:0000256" key="3">
    <source>
        <dbReference type="ARBA" id="ARBA00048448"/>
    </source>
</evidence>
<organism evidence="5 6">
    <name type="scientific">Aspergillus brasiliensis</name>
    <dbReference type="NCBI Taxonomy" id="319629"/>
    <lineage>
        <taxon>Eukaryota</taxon>
        <taxon>Fungi</taxon>
        <taxon>Dikarya</taxon>
        <taxon>Ascomycota</taxon>
        <taxon>Pezizomycotina</taxon>
        <taxon>Eurotiomycetes</taxon>
        <taxon>Eurotiomycetidae</taxon>
        <taxon>Eurotiales</taxon>
        <taxon>Aspergillaceae</taxon>
        <taxon>Aspergillus</taxon>
        <taxon>Aspergillus subgen. Circumdati</taxon>
    </lineage>
</organism>
<comment type="caution">
    <text evidence="5">The sequence shown here is derived from an EMBL/GenBank/DDBJ whole genome shotgun (WGS) entry which is preliminary data.</text>
</comment>
<feature type="non-terminal residue" evidence="5">
    <location>
        <position position="291"/>
    </location>
</feature>
<dbReference type="GO" id="GO:0097621">
    <property type="term" value="F:monoamine oxidase activity"/>
    <property type="evidence" value="ECO:0007669"/>
    <property type="project" value="UniProtKB-EC"/>
</dbReference>
<dbReference type="EC" id="1.4.3.4" evidence="2"/>
<reference evidence="5" key="1">
    <citation type="submission" date="2022-07" db="EMBL/GenBank/DDBJ databases">
        <title>Taxonomy of Aspergillus series Nigri: significant species reduction supported by multi-species coalescent approaches.</title>
        <authorList>
            <person name="Bian C."/>
            <person name="Kusuya Y."/>
            <person name="Sklenar F."/>
            <person name="D'hooge E."/>
            <person name="Yaguchi T."/>
            <person name="Takahashi H."/>
            <person name="Hubka V."/>
        </authorList>
    </citation>
    <scope>NUCLEOTIDE SEQUENCE</scope>
    <source>
        <strain evidence="5">CBS 733.88</strain>
    </source>
</reference>
<comment type="catalytic activity">
    <reaction evidence="3">
        <text>a secondary aliphatic amine + O2 + H2O = a primary amine + an aldehyde + H2O2</text>
        <dbReference type="Rhea" id="RHEA:26414"/>
        <dbReference type="ChEBI" id="CHEBI:15377"/>
        <dbReference type="ChEBI" id="CHEBI:15379"/>
        <dbReference type="ChEBI" id="CHEBI:16240"/>
        <dbReference type="ChEBI" id="CHEBI:17478"/>
        <dbReference type="ChEBI" id="CHEBI:58855"/>
        <dbReference type="ChEBI" id="CHEBI:65296"/>
        <dbReference type="EC" id="1.4.3.4"/>
    </reaction>
</comment>
<dbReference type="InterPro" id="IPR050703">
    <property type="entry name" value="Flavin_MAO"/>
</dbReference>
<feature type="domain" description="Amine oxidase" evidence="4">
    <location>
        <begin position="52"/>
        <end position="225"/>
    </location>
</feature>
<name>A0A9W5Z2L8_9EURO</name>
<evidence type="ECO:0000313" key="5">
    <source>
        <dbReference type="EMBL" id="GKZ27990.1"/>
    </source>
</evidence>
<dbReference type="Pfam" id="PF01593">
    <property type="entry name" value="Amino_oxidase"/>
    <property type="match status" value="1"/>
</dbReference>
<gene>
    <name evidence="5" type="ORF">AbraCBS73388_008220</name>
</gene>
<dbReference type="PANTHER" id="PTHR43563">
    <property type="entry name" value="AMINE OXIDASE"/>
    <property type="match status" value="1"/>
</dbReference>
<dbReference type="AlphaFoldDB" id="A0A9W5Z2L8"/>
<dbReference type="PANTHER" id="PTHR43563:SF1">
    <property type="entry name" value="AMINE OXIDASE [FLAVIN-CONTAINING] B"/>
    <property type="match status" value="1"/>
</dbReference>
<evidence type="ECO:0000313" key="6">
    <source>
        <dbReference type="Proteomes" id="UP001143548"/>
    </source>
</evidence>
<comment type="similarity">
    <text evidence="1">Belongs to the flavin monoamine oxidase family.</text>
</comment>
<dbReference type="SUPFAM" id="SSF51905">
    <property type="entry name" value="FAD/NAD(P)-binding domain"/>
    <property type="match status" value="1"/>
</dbReference>
<evidence type="ECO:0000259" key="4">
    <source>
        <dbReference type="Pfam" id="PF01593"/>
    </source>
</evidence>
<dbReference type="Gene3D" id="3.90.660.10">
    <property type="match status" value="1"/>
</dbReference>
<dbReference type="Proteomes" id="UP001143548">
    <property type="component" value="Unassembled WGS sequence"/>
</dbReference>
<evidence type="ECO:0000256" key="1">
    <source>
        <dbReference type="ARBA" id="ARBA00005995"/>
    </source>
</evidence>
<dbReference type="Gene3D" id="3.50.50.60">
    <property type="entry name" value="FAD/NAD(P)-binding domain"/>
    <property type="match status" value="1"/>
</dbReference>
<dbReference type="InterPro" id="IPR002937">
    <property type="entry name" value="Amino_oxidase"/>
</dbReference>
<dbReference type="InterPro" id="IPR036188">
    <property type="entry name" value="FAD/NAD-bd_sf"/>
</dbReference>
<sequence>MSYKTAEAYTWSRQEGLKHGGFVCKGVVMPPLHLKAPVDHLYDVIVIGAGYAGLAAARDLTNAGRSVLMIEGRDRVGGRTYTIEEDGFKYEMGGTWVYHTQPYTYREMMRYKMETDLISSVDRTQENNYFSFNIPGFNRKISYEESAKLLGKAWKTFINVDGHEAKQICPLPHSQIENPWVSRRDVEKWDSYSCWDRYLEIKNQLTDEEGGLLLALLLSITGGNPDLKNSGFWDMIRSHAINGHSFEHMDEIWVTYKLREGQSALARKMFDEAATFGLEYAFQTHVDRIEQ</sequence>
<evidence type="ECO:0000256" key="2">
    <source>
        <dbReference type="ARBA" id="ARBA00012804"/>
    </source>
</evidence>